<dbReference type="AlphaFoldDB" id="A0AA39NFD1"/>
<dbReference type="EMBL" id="JAUEPS010000006">
    <property type="protein sequence ID" value="KAK0464600.1"/>
    <property type="molecule type" value="Genomic_DNA"/>
</dbReference>
<dbReference type="GeneID" id="85349089"/>
<sequence length="154" mass="17489">MSFLYKSLSQLFYNIHSLFHHHQESLALKPFRFLTYDGTLPRSGTFLFPSSDLLLGHRWNLWDRPRFPAVCHGPHTLSRCVQKEAIIIPCLSYSVSWNQYISRDGAENVLDTFLVIALVIGMLHSAVFHPLIALALLVCSQMLRGVESFLGSSI</sequence>
<organism evidence="2 3">
    <name type="scientific">Armillaria tabescens</name>
    <name type="common">Ringless honey mushroom</name>
    <name type="synonym">Agaricus tabescens</name>
    <dbReference type="NCBI Taxonomy" id="1929756"/>
    <lineage>
        <taxon>Eukaryota</taxon>
        <taxon>Fungi</taxon>
        <taxon>Dikarya</taxon>
        <taxon>Basidiomycota</taxon>
        <taxon>Agaricomycotina</taxon>
        <taxon>Agaricomycetes</taxon>
        <taxon>Agaricomycetidae</taxon>
        <taxon>Agaricales</taxon>
        <taxon>Marasmiineae</taxon>
        <taxon>Physalacriaceae</taxon>
        <taxon>Desarmillaria</taxon>
    </lineage>
</organism>
<protein>
    <submittedName>
        <fullName evidence="2">Uncharacterized protein</fullName>
    </submittedName>
</protein>
<accession>A0AA39NFD1</accession>
<reference evidence="2" key="1">
    <citation type="submission" date="2023-06" db="EMBL/GenBank/DDBJ databases">
        <authorList>
            <consortium name="Lawrence Berkeley National Laboratory"/>
            <person name="Ahrendt S."/>
            <person name="Sahu N."/>
            <person name="Indic B."/>
            <person name="Wong-Bajracharya J."/>
            <person name="Merenyi Z."/>
            <person name="Ke H.-M."/>
            <person name="Monk M."/>
            <person name="Kocsube S."/>
            <person name="Drula E."/>
            <person name="Lipzen A."/>
            <person name="Balint B."/>
            <person name="Henrissat B."/>
            <person name="Andreopoulos B."/>
            <person name="Martin F.M."/>
            <person name="Harder C.B."/>
            <person name="Rigling D."/>
            <person name="Ford K.L."/>
            <person name="Foster G.D."/>
            <person name="Pangilinan J."/>
            <person name="Papanicolaou A."/>
            <person name="Barry K."/>
            <person name="LaButti K."/>
            <person name="Viragh M."/>
            <person name="Koriabine M."/>
            <person name="Yan M."/>
            <person name="Riley R."/>
            <person name="Champramary S."/>
            <person name="Plett K.L."/>
            <person name="Tsai I.J."/>
            <person name="Slot J."/>
            <person name="Sipos G."/>
            <person name="Plett J."/>
            <person name="Nagy L.G."/>
            <person name="Grigoriev I.V."/>
        </authorList>
    </citation>
    <scope>NUCLEOTIDE SEQUENCE</scope>
    <source>
        <strain evidence="2">CCBAS 213</strain>
    </source>
</reference>
<gene>
    <name evidence="2" type="ORF">EV420DRAFT_1052908</name>
</gene>
<evidence type="ECO:0000313" key="2">
    <source>
        <dbReference type="EMBL" id="KAK0464600.1"/>
    </source>
</evidence>
<keyword evidence="1" id="KW-0472">Membrane</keyword>
<keyword evidence="1" id="KW-1133">Transmembrane helix</keyword>
<dbReference type="RefSeq" id="XP_060335721.1">
    <property type="nucleotide sequence ID" value="XM_060465541.1"/>
</dbReference>
<proteinExistence type="predicted"/>
<name>A0AA39NFD1_ARMTA</name>
<evidence type="ECO:0000256" key="1">
    <source>
        <dbReference type="SAM" id="Phobius"/>
    </source>
</evidence>
<feature type="transmembrane region" description="Helical" evidence="1">
    <location>
        <begin position="113"/>
        <end position="139"/>
    </location>
</feature>
<keyword evidence="1" id="KW-0812">Transmembrane</keyword>
<keyword evidence="3" id="KW-1185">Reference proteome</keyword>
<evidence type="ECO:0000313" key="3">
    <source>
        <dbReference type="Proteomes" id="UP001175211"/>
    </source>
</evidence>
<comment type="caution">
    <text evidence="2">The sequence shown here is derived from an EMBL/GenBank/DDBJ whole genome shotgun (WGS) entry which is preliminary data.</text>
</comment>
<dbReference type="Proteomes" id="UP001175211">
    <property type="component" value="Unassembled WGS sequence"/>
</dbReference>